<keyword evidence="2" id="KW-0547">Nucleotide-binding</keyword>
<dbReference type="EMBL" id="KN611257">
    <property type="protein sequence ID" value="KHJ76940.1"/>
    <property type="molecule type" value="Genomic_DNA"/>
</dbReference>
<dbReference type="PANTHER" id="PTHR11042">
    <property type="entry name" value="EUKARYOTIC TRANSLATION INITIATION FACTOR 2-ALPHA KINASE EIF2-ALPHA KINASE -RELATED"/>
    <property type="match status" value="1"/>
</dbReference>
<dbReference type="SUPFAM" id="SSF56112">
    <property type="entry name" value="Protein kinase-like (PK-like)"/>
    <property type="match status" value="1"/>
</dbReference>
<dbReference type="GO" id="GO:0005634">
    <property type="term" value="C:nucleus"/>
    <property type="evidence" value="ECO:0007669"/>
    <property type="project" value="TreeGrafter"/>
</dbReference>
<protein>
    <recommendedName>
        <fullName evidence="6">Protein kinase domain-containing protein</fullName>
    </recommendedName>
</protein>
<feature type="non-terminal residue" evidence="7">
    <location>
        <position position="188"/>
    </location>
</feature>
<accession>A0A0B1S129</accession>
<reference evidence="7 8" key="1">
    <citation type="submission" date="2014-03" db="EMBL/GenBank/DDBJ databases">
        <title>Draft genome of the hookworm Oesophagostomum dentatum.</title>
        <authorList>
            <person name="Mitreva M."/>
        </authorList>
    </citation>
    <scope>NUCLEOTIDE SEQUENCE [LARGE SCALE GENOMIC DNA]</scope>
    <source>
        <strain evidence="7 8">OD-Hann</strain>
    </source>
</reference>
<dbReference type="AlphaFoldDB" id="A0A0B1S129"/>
<evidence type="ECO:0000256" key="5">
    <source>
        <dbReference type="ARBA" id="ARBA00037982"/>
    </source>
</evidence>
<evidence type="ECO:0000256" key="4">
    <source>
        <dbReference type="ARBA" id="ARBA00022840"/>
    </source>
</evidence>
<dbReference type="PROSITE" id="PS50011">
    <property type="entry name" value="PROTEIN_KINASE_DOM"/>
    <property type="match status" value="1"/>
</dbReference>
<dbReference type="Proteomes" id="UP000053660">
    <property type="component" value="Unassembled WGS sequence"/>
</dbReference>
<feature type="domain" description="Protein kinase" evidence="6">
    <location>
        <begin position="1"/>
        <end position="188"/>
    </location>
</feature>
<keyword evidence="8" id="KW-1185">Reference proteome</keyword>
<dbReference type="GO" id="GO:0004694">
    <property type="term" value="F:eukaryotic translation initiation factor 2alpha kinase activity"/>
    <property type="evidence" value="ECO:0007669"/>
    <property type="project" value="TreeGrafter"/>
</dbReference>
<dbReference type="PANTHER" id="PTHR11042:SF91">
    <property type="entry name" value="EUKARYOTIC TRANSLATION INITIATION FACTOR 2-ALPHA KINASE"/>
    <property type="match status" value="1"/>
</dbReference>
<comment type="similarity">
    <text evidence="5">Belongs to the protein kinase superfamily. Ser/Thr protein kinase family. GCN2 subfamily.</text>
</comment>
<organism evidence="7 8">
    <name type="scientific">Oesophagostomum dentatum</name>
    <name type="common">Nodular worm</name>
    <dbReference type="NCBI Taxonomy" id="61180"/>
    <lineage>
        <taxon>Eukaryota</taxon>
        <taxon>Metazoa</taxon>
        <taxon>Ecdysozoa</taxon>
        <taxon>Nematoda</taxon>
        <taxon>Chromadorea</taxon>
        <taxon>Rhabditida</taxon>
        <taxon>Rhabditina</taxon>
        <taxon>Rhabditomorpha</taxon>
        <taxon>Strongyloidea</taxon>
        <taxon>Strongylidae</taxon>
        <taxon>Oesophagostomum</taxon>
    </lineage>
</organism>
<dbReference type="PROSITE" id="PS00108">
    <property type="entry name" value="PROTEIN_KINASE_ST"/>
    <property type="match status" value="1"/>
</dbReference>
<dbReference type="GO" id="GO:0005524">
    <property type="term" value="F:ATP binding"/>
    <property type="evidence" value="ECO:0007669"/>
    <property type="project" value="UniProtKB-KW"/>
</dbReference>
<evidence type="ECO:0000313" key="8">
    <source>
        <dbReference type="Proteomes" id="UP000053660"/>
    </source>
</evidence>
<keyword evidence="1" id="KW-0808">Transferase</keyword>
<dbReference type="InterPro" id="IPR050339">
    <property type="entry name" value="CC_SR_Kinase"/>
</dbReference>
<evidence type="ECO:0000256" key="2">
    <source>
        <dbReference type="ARBA" id="ARBA00022741"/>
    </source>
</evidence>
<dbReference type="InterPro" id="IPR011009">
    <property type="entry name" value="Kinase-like_dom_sf"/>
</dbReference>
<dbReference type="Pfam" id="PF00069">
    <property type="entry name" value="Pkinase"/>
    <property type="match status" value="1"/>
</dbReference>
<name>A0A0B1S129_OESDE</name>
<evidence type="ECO:0000259" key="6">
    <source>
        <dbReference type="PROSITE" id="PS50011"/>
    </source>
</evidence>
<dbReference type="OrthoDB" id="5864419at2759"/>
<evidence type="ECO:0000313" key="7">
    <source>
        <dbReference type="EMBL" id="KHJ76940.1"/>
    </source>
</evidence>
<dbReference type="InterPro" id="IPR008271">
    <property type="entry name" value="Ser/Thr_kinase_AS"/>
</dbReference>
<keyword evidence="4" id="KW-0067">ATP-binding</keyword>
<proteinExistence type="inferred from homology"/>
<dbReference type="GO" id="GO:0005737">
    <property type="term" value="C:cytoplasm"/>
    <property type="evidence" value="ECO:0007669"/>
    <property type="project" value="TreeGrafter"/>
</dbReference>
<dbReference type="Gene3D" id="1.10.510.10">
    <property type="entry name" value="Transferase(Phosphotransferase) domain 1"/>
    <property type="match status" value="1"/>
</dbReference>
<evidence type="ECO:0000256" key="1">
    <source>
        <dbReference type="ARBA" id="ARBA00022679"/>
    </source>
</evidence>
<gene>
    <name evidence="7" type="ORF">OESDEN_23440</name>
</gene>
<dbReference type="InterPro" id="IPR000719">
    <property type="entry name" value="Prot_kinase_dom"/>
</dbReference>
<keyword evidence="3" id="KW-0418">Kinase</keyword>
<evidence type="ECO:0000256" key="3">
    <source>
        <dbReference type="ARBA" id="ARBA00022777"/>
    </source>
</evidence>
<sequence>MVLVSSTDEDLMPSPVISNFVYIYIQMQLCQEQTLHAWLSEHRSWEDRPLNKMKMWMTQLCSAVSYIHQQGLIHRDMKPQNIFFASDQTLKVGDLGLVTRCVPAEDQPIEKNYTRFAIHTDNVGTRGYMSPEQLANKPYTFKVDVFSLGLIYCELVIPFQTLMERSITLSSLQHDRVPDVLSGKPAEV</sequence>
<dbReference type="SMART" id="SM00220">
    <property type="entry name" value="S_TKc"/>
    <property type="match status" value="1"/>
</dbReference>